<dbReference type="Gene3D" id="1.10.1200.10">
    <property type="entry name" value="ACP-like"/>
    <property type="match status" value="2"/>
</dbReference>
<comment type="similarity">
    <text evidence="4">Belongs to the NRP synthetase family.</text>
</comment>
<dbReference type="SMART" id="SM00823">
    <property type="entry name" value="PKS_PP"/>
    <property type="match status" value="2"/>
</dbReference>
<evidence type="ECO:0000256" key="3">
    <source>
        <dbReference type="ARBA" id="ARBA00022598"/>
    </source>
</evidence>
<dbReference type="FunFam" id="3.30.300.30:FF:000015">
    <property type="entry name" value="Nonribosomal peptide synthase SidD"/>
    <property type="match status" value="1"/>
</dbReference>
<dbReference type="InterPro" id="IPR020806">
    <property type="entry name" value="PKS_PP-bd"/>
</dbReference>
<dbReference type="SUPFAM" id="SSF47336">
    <property type="entry name" value="ACP-like"/>
    <property type="match status" value="2"/>
</dbReference>
<dbReference type="GO" id="GO:0043041">
    <property type="term" value="P:amino acid activation for nonribosomal peptide biosynthetic process"/>
    <property type="evidence" value="ECO:0007669"/>
    <property type="project" value="TreeGrafter"/>
</dbReference>
<dbReference type="Pfam" id="PF00550">
    <property type="entry name" value="PP-binding"/>
    <property type="match status" value="2"/>
</dbReference>
<proteinExistence type="inferred from homology"/>
<dbReference type="GO" id="GO:0031177">
    <property type="term" value="F:phosphopantetheine binding"/>
    <property type="evidence" value="ECO:0007669"/>
    <property type="project" value="InterPro"/>
</dbReference>
<name>A0AAN6TRP5_9PEZI</name>
<dbReference type="InterPro" id="IPR056896">
    <property type="entry name" value="SIDD_N"/>
</dbReference>
<evidence type="ECO:0000259" key="5">
    <source>
        <dbReference type="PROSITE" id="PS50075"/>
    </source>
</evidence>
<dbReference type="Gene3D" id="3.30.559.30">
    <property type="entry name" value="Nonribosomal peptide synthetase, condensation domain"/>
    <property type="match status" value="2"/>
</dbReference>
<evidence type="ECO:0000256" key="1">
    <source>
        <dbReference type="ARBA" id="ARBA00022450"/>
    </source>
</evidence>
<dbReference type="PANTHER" id="PTHR45527:SF3">
    <property type="entry name" value="SIDEROPHORE SYNTHETASE (EUROFUNG)"/>
    <property type="match status" value="1"/>
</dbReference>
<dbReference type="PANTHER" id="PTHR45527">
    <property type="entry name" value="NONRIBOSOMAL PEPTIDE SYNTHETASE"/>
    <property type="match status" value="1"/>
</dbReference>
<dbReference type="InterPro" id="IPR006162">
    <property type="entry name" value="Ppantetheine_attach_site"/>
</dbReference>
<organism evidence="6 7">
    <name type="scientific">Parathielavia appendiculata</name>
    <dbReference type="NCBI Taxonomy" id="2587402"/>
    <lineage>
        <taxon>Eukaryota</taxon>
        <taxon>Fungi</taxon>
        <taxon>Dikarya</taxon>
        <taxon>Ascomycota</taxon>
        <taxon>Pezizomycotina</taxon>
        <taxon>Sordariomycetes</taxon>
        <taxon>Sordariomycetidae</taxon>
        <taxon>Sordariales</taxon>
        <taxon>Chaetomiaceae</taxon>
        <taxon>Parathielavia</taxon>
    </lineage>
</organism>
<dbReference type="InterPro" id="IPR000873">
    <property type="entry name" value="AMP-dep_synth/lig_dom"/>
</dbReference>
<dbReference type="CDD" id="cd19545">
    <property type="entry name" value="FUM14_C_NRPS-like"/>
    <property type="match status" value="1"/>
</dbReference>
<accession>A0AAN6TRP5</accession>
<dbReference type="FunFam" id="3.30.559.30:FF:000003">
    <property type="entry name" value="Nonribosomal peptide synthase SidD"/>
    <property type="match status" value="1"/>
</dbReference>
<keyword evidence="3" id="KW-0436">Ligase</keyword>
<dbReference type="InterPro" id="IPR042099">
    <property type="entry name" value="ANL_N_sf"/>
</dbReference>
<dbReference type="Proteomes" id="UP001302602">
    <property type="component" value="Unassembled WGS sequence"/>
</dbReference>
<comment type="caution">
    <text evidence="6">The sequence shown here is derived from an EMBL/GenBank/DDBJ whole genome shotgun (WGS) entry which is preliminary data.</text>
</comment>
<dbReference type="FunFam" id="1.10.1200.10:FF:000005">
    <property type="entry name" value="Nonribosomal peptide synthetase 1"/>
    <property type="match status" value="2"/>
</dbReference>
<dbReference type="GeneID" id="87827568"/>
<dbReference type="Pfam" id="PF00668">
    <property type="entry name" value="Condensation"/>
    <property type="match status" value="2"/>
</dbReference>
<gene>
    <name evidence="6" type="ORF">N657DRAFT_626727</name>
</gene>
<evidence type="ECO:0000313" key="7">
    <source>
        <dbReference type="Proteomes" id="UP001302602"/>
    </source>
</evidence>
<dbReference type="InterPro" id="IPR036736">
    <property type="entry name" value="ACP-like_sf"/>
</dbReference>
<feature type="domain" description="Carrier" evidence="5">
    <location>
        <begin position="1601"/>
        <end position="1677"/>
    </location>
</feature>
<dbReference type="EMBL" id="MU853248">
    <property type="protein sequence ID" value="KAK4119473.1"/>
    <property type="molecule type" value="Genomic_DNA"/>
</dbReference>
<reference evidence="6" key="2">
    <citation type="submission" date="2023-05" db="EMBL/GenBank/DDBJ databases">
        <authorList>
            <consortium name="Lawrence Berkeley National Laboratory"/>
            <person name="Steindorff A."/>
            <person name="Hensen N."/>
            <person name="Bonometti L."/>
            <person name="Westerberg I."/>
            <person name="Brannstrom I.O."/>
            <person name="Guillou S."/>
            <person name="Cros-Aarteil S."/>
            <person name="Calhoun S."/>
            <person name="Haridas S."/>
            <person name="Kuo A."/>
            <person name="Mondo S."/>
            <person name="Pangilinan J."/>
            <person name="Riley R."/>
            <person name="Labutti K."/>
            <person name="Andreopoulos B."/>
            <person name="Lipzen A."/>
            <person name="Chen C."/>
            <person name="Yanf M."/>
            <person name="Daum C."/>
            <person name="Ng V."/>
            <person name="Clum A."/>
            <person name="Ohm R."/>
            <person name="Martin F."/>
            <person name="Silar P."/>
            <person name="Natvig D."/>
            <person name="Lalanne C."/>
            <person name="Gautier V."/>
            <person name="Ament-Velasquez S.L."/>
            <person name="Kruys A."/>
            <person name="Hutchinson M.I."/>
            <person name="Powell A.J."/>
            <person name="Barry K."/>
            <person name="Miller A.N."/>
            <person name="Grigoriev I.V."/>
            <person name="Debuchy R."/>
            <person name="Gladieux P."/>
            <person name="Thoren M.H."/>
            <person name="Johannesson H."/>
        </authorList>
    </citation>
    <scope>NUCLEOTIDE SEQUENCE</scope>
    <source>
        <strain evidence="6">CBS 731.68</strain>
    </source>
</reference>
<evidence type="ECO:0000313" key="6">
    <source>
        <dbReference type="EMBL" id="KAK4119473.1"/>
    </source>
</evidence>
<dbReference type="Pfam" id="PF24895">
    <property type="entry name" value="SIDD_N"/>
    <property type="match status" value="1"/>
</dbReference>
<evidence type="ECO:0000256" key="4">
    <source>
        <dbReference type="ARBA" id="ARBA00029454"/>
    </source>
</evidence>
<dbReference type="SUPFAM" id="SSF56801">
    <property type="entry name" value="Acetyl-CoA synthetase-like"/>
    <property type="match status" value="2"/>
</dbReference>
<dbReference type="Gene3D" id="3.30.559.10">
    <property type="entry name" value="Chloramphenicol acetyltransferase-like domain"/>
    <property type="match status" value="2"/>
</dbReference>
<dbReference type="Gene3D" id="3.30.300.30">
    <property type="match status" value="2"/>
</dbReference>
<dbReference type="GO" id="GO:0016874">
    <property type="term" value="F:ligase activity"/>
    <property type="evidence" value="ECO:0007669"/>
    <property type="project" value="UniProtKB-KW"/>
</dbReference>
<protein>
    <submittedName>
        <fullName evidence="6">Nonribosomal peptide synthase SidD</fullName>
    </submittedName>
</protein>
<dbReference type="PROSITE" id="PS50075">
    <property type="entry name" value="CARRIER"/>
    <property type="match status" value="2"/>
</dbReference>
<dbReference type="GO" id="GO:0005737">
    <property type="term" value="C:cytoplasm"/>
    <property type="evidence" value="ECO:0007669"/>
    <property type="project" value="TreeGrafter"/>
</dbReference>
<dbReference type="CDD" id="cd05918">
    <property type="entry name" value="A_NRPS_SidN3_like"/>
    <property type="match status" value="1"/>
</dbReference>
<dbReference type="InterPro" id="IPR020845">
    <property type="entry name" value="AMP-binding_CS"/>
</dbReference>
<keyword evidence="7" id="KW-1185">Reference proteome</keyword>
<dbReference type="Gene3D" id="2.30.38.10">
    <property type="entry name" value="Luciferase, Domain 3"/>
    <property type="match status" value="1"/>
</dbReference>
<keyword evidence="2" id="KW-0597">Phosphoprotein</keyword>
<dbReference type="RefSeq" id="XP_062643246.1">
    <property type="nucleotide sequence ID" value="XM_062790799.1"/>
</dbReference>
<dbReference type="InterPro" id="IPR010071">
    <property type="entry name" value="AA_adenyl_dom"/>
</dbReference>
<dbReference type="NCBIfam" id="TIGR01733">
    <property type="entry name" value="AA-adenyl-dom"/>
    <property type="match status" value="1"/>
</dbReference>
<feature type="domain" description="Carrier" evidence="5">
    <location>
        <begin position="790"/>
        <end position="866"/>
    </location>
</feature>
<dbReference type="InterPro" id="IPR023213">
    <property type="entry name" value="CAT-like_dom_sf"/>
</dbReference>
<dbReference type="SUPFAM" id="SSF52777">
    <property type="entry name" value="CoA-dependent acyltransferases"/>
    <property type="match status" value="4"/>
</dbReference>
<evidence type="ECO:0000256" key="2">
    <source>
        <dbReference type="ARBA" id="ARBA00022553"/>
    </source>
</evidence>
<dbReference type="InterPro" id="IPR009081">
    <property type="entry name" value="PP-bd_ACP"/>
</dbReference>
<keyword evidence="1" id="KW-0596">Phosphopantetheine</keyword>
<dbReference type="Pfam" id="PF00501">
    <property type="entry name" value="AMP-binding"/>
    <property type="match status" value="1"/>
</dbReference>
<dbReference type="Gene3D" id="3.40.50.12780">
    <property type="entry name" value="N-terminal domain of ligase-like"/>
    <property type="match status" value="1"/>
</dbReference>
<dbReference type="PROSITE" id="PS00012">
    <property type="entry name" value="PHOSPHOPANTETHEINE"/>
    <property type="match status" value="1"/>
</dbReference>
<dbReference type="InterPro" id="IPR001242">
    <property type="entry name" value="Condensation_dom"/>
</dbReference>
<dbReference type="PROSITE" id="PS00455">
    <property type="entry name" value="AMP_BINDING"/>
    <property type="match status" value="1"/>
</dbReference>
<dbReference type="InterPro" id="IPR045851">
    <property type="entry name" value="AMP-bd_C_sf"/>
</dbReference>
<reference evidence="6" key="1">
    <citation type="journal article" date="2023" name="Mol. Phylogenet. Evol.">
        <title>Genome-scale phylogeny and comparative genomics of the fungal order Sordariales.</title>
        <authorList>
            <person name="Hensen N."/>
            <person name="Bonometti L."/>
            <person name="Westerberg I."/>
            <person name="Brannstrom I.O."/>
            <person name="Guillou S."/>
            <person name="Cros-Aarteil S."/>
            <person name="Calhoun S."/>
            <person name="Haridas S."/>
            <person name="Kuo A."/>
            <person name="Mondo S."/>
            <person name="Pangilinan J."/>
            <person name="Riley R."/>
            <person name="LaButti K."/>
            <person name="Andreopoulos B."/>
            <person name="Lipzen A."/>
            <person name="Chen C."/>
            <person name="Yan M."/>
            <person name="Daum C."/>
            <person name="Ng V."/>
            <person name="Clum A."/>
            <person name="Steindorff A."/>
            <person name="Ohm R.A."/>
            <person name="Martin F."/>
            <person name="Silar P."/>
            <person name="Natvig D.O."/>
            <person name="Lalanne C."/>
            <person name="Gautier V."/>
            <person name="Ament-Velasquez S.L."/>
            <person name="Kruys A."/>
            <person name="Hutchinson M.I."/>
            <person name="Powell A.J."/>
            <person name="Barry K."/>
            <person name="Miller A.N."/>
            <person name="Grigoriev I.V."/>
            <person name="Debuchy R."/>
            <person name="Gladieux P."/>
            <person name="Hiltunen Thoren M."/>
            <person name="Johannesson H."/>
        </authorList>
    </citation>
    <scope>NUCLEOTIDE SEQUENCE</scope>
    <source>
        <strain evidence="6">CBS 731.68</strain>
    </source>
</reference>
<dbReference type="GO" id="GO:0044550">
    <property type="term" value="P:secondary metabolite biosynthetic process"/>
    <property type="evidence" value="ECO:0007669"/>
    <property type="project" value="TreeGrafter"/>
</dbReference>
<dbReference type="FunFam" id="3.40.50.12780:FF:000014">
    <property type="entry name" value="Nonribosomal peptide synthetase 1"/>
    <property type="match status" value="1"/>
</dbReference>
<dbReference type="CDD" id="cd19542">
    <property type="entry name" value="CT_NRPS-like"/>
    <property type="match status" value="1"/>
</dbReference>
<sequence length="2159" mass="235718">MGSIHVCESLENGRLDIQLDIQDDIQDEIGERLPAETNGHGLPSVELIAVDSDLVSVSTPTSVSQELLLLSWLMVLQRTREDSQIGYDWAYKTSDNGADDETASTMRFSVNEVMPDFDSSVEQSAAAISRHIASASPRPTSASPVSLLLSTGPLAQASESKEPLLHIEVHFDEDGHLNINPVWHNESMLPFTVRWHVESLADTVKLCMANTGAPVRSLLGPTKHDLDAIWGWNHELPPTNDFCMHDVISERAQRHPDKEAISSWDGSLTYGQIDRYSTYLAQFLRNELGVQLQDFVPLCFEKSRWTIVAVLAVMKAGATMVMMDPTLPLARLQNMKEQVSAKAMVSSRRQHDLAKSVLPDGKLLVVEQETFADMPNPQEALPQVPASALMYIIFTSGSTGTPKGVKISHQTYSSSAIPRARAVGYTEESRVLDFAAYAFDVSIDSMLLTLANGGCLCIPSDEDRLNDINGAMRAMRVNYAGITPSVARILDLDLIASLDGLGLGGEAASARDVNLWGQLTRIIIGYGPCECTIGCTVNSSAAKGRDYISIGPGNGAAIWIVDPNDHETLLPVGAVGELLVDGPIVGQGYLNDPEKTAAAFIEDPSWLTAGHGKYPGRRGRLYKSGDLGKYDPDGSGEIVFVGRKDTQVKLRGQRVELGEIESQLRARLPQDTNVIAEVIVPQGSAQGQPTLVAFIAPRSTAHGKDSDLEHAQLHPELASALSKADAEIGQVLPRYMVPTAYIPVNRIPTLISGKTDRKKLRQFGATADLRQLTADQVALADDATPESNNRPLTEMEQRLREAWALTLKLDAANIQPNDNFFALGGDSLAAMRLSSVCRDQGFDLSVISTFGNPTLAAMAAVVDSLGANKEESERPAFSLIPQPAHIAIEEAAQVCGIDPANIEDIYPCTPTQESLFTFSIKSAEAYIAQRVACIPDHISINDWKDAWETVVAATPILRSRLVHLQDHPGLSQVVLNQRIQWRHVATELEQFLEEDRNDKMNLGQSLARYAVVDPPSSQDKRYMVWTLHHAVYDGWSEPLILEKVRGALNHTQSRNPSSPSSTMGDFVKYVWETDEAGMQDFWRRELQGAVGSQFPRVPSRDFLPNPDTILERRIPFSALTIAGLPFTLATLIRGAWALVASRYSGNDDVVFGETLTGRDIPLPGVEAIVGPLIATVPIRVRVDRCGDVASYLQAIQQGTLARTPYQHMGMQNIRKVSRDAQYACEAPTGLVIQPAPEHEAGKELGFVLGDVVREAIHFNPYPLMLACGIEVDGFRVCASFDSSLVGVWQMERILAQLETACAELSKDLGRRLDQVPCLPSAELNQIWSWNRDPPSLVLDATTGRLRTDVTAVKPGSVYQPRVVVPWVCDLRNPSILAPIGCPGEMWLEGDFLAGDGVVESPTWLVAGASQYAGRTGKAQSTGDIVKLQEDGTLVFIGRKDMNTSAQGHAADLTELEVHFKSYLDADVRAAAAISRPQGSPKQELVIFVERPQGYGTKPSVDVMSAKHTIDVLDNVSIDVCAAVPVGLASALKKLDKFVQNSLASHLVPSAYVVIDRMPVQGEQVDRSLLQELASKIPGQALEQLREGFQEAWKTTIPTQPTTTTAAEDILQSGWAKILGLSINQIDVDDNFFRLGGDSVLAMKLVSLLRSQGHGLTVADIFRHMRLGDAAKVLKVNQYQKTNGTTRIMAAREPSPPEYQPFSLLTLEDKERFVTEIVRPQLGDATWSVQDVYPVTDPQTLDVMATIQPPRTSLQYTMLTFDEGAIDHEGLLQACSKLVEAHDILRTVFIQHDSSIYQVVLKDLEMSIAIHQTEATDMEQSAKELCVSHIESGAYCLGSPFLHMFLLENTAGQSCLIIGLSHAQYDGVSLPNLLRDLETLYAGKAQLPGPIPFYSYLLQIHNPDSLSRALTYWRTLLSGASLSVLPGQTATTSSKAIFRTTPVPKEVSLPAQAGITTATLLTSAWALLLARRLRTPDVTFGGITSGRTLETFPEAENVMGPCYQFTPVRVTFQRWWTAADLMGFVQRQGAESMAWDWVGFGKIAKECGWLDFTSAGNGGEKKGVAYFDSVVHHQDWEDFDVMRFAGRECKVGIVNPHGDAASPMKIVSFVKGGAMYVGVVGAEEDEKLVESVLTELAAVVGELARGEGSGLLDEKVFMSA</sequence>